<dbReference type="AlphaFoldDB" id="A0A267MNG1"/>
<dbReference type="Pfam" id="PF09548">
    <property type="entry name" value="Spore_III_AB"/>
    <property type="match status" value="1"/>
</dbReference>
<evidence type="ECO:0000313" key="3">
    <source>
        <dbReference type="Proteomes" id="UP000216024"/>
    </source>
</evidence>
<comment type="caution">
    <text evidence="2">The sequence shown here is derived from an EMBL/GenBank/DDBJ whole genome shotgun (WGS) entry which is preliminary data.</text>
</comment>
<keyword evidence="3" id="KW-1185">Reference proteome</keyword>
<name>A0A267MNG1_9FIRM</name>
<accession>A0A267MNG1</accession>
<organism evidence="2 3">
    <name type="scientific">Anaeromicrobium sediminis</name>
    <dbReference type="NCBI Taxonomy" id="1478221"/>
    <lineage>
        <taxon>Bacteria</taxon>
        <taxon>Bacillati</taxon>
        <taxon>Bacillota</taxon>
        <taxon>Clostridia</taxon>
        <taxon>Peptostreptococcales</taxon>
        <taxon>Thermotaleaceae</taxon>
        <taxon>Anaeromicrobium</taxon>
    </lineage>
</organism>
<feature type="transmembrane region" description="Helical" evidence="1">
    <location>
        <begin position="6"/>
        <end position="24"/>
    </location>
</feature>
<keyword evidence="1" id="KW-0812">Transmembrane</keyword>
<keyword evidence="1" id="KW-1133">Transmembrane helix</keyword>
<evidence type="ECO:0000256" key="1">
    <source>
        <dbReference type="SAM" id="Phobius"/>
    </source>
</evidence>
<dbReference type="OrthoDB" id="1957909at2"/>
<dbReference type="PIRSF" id="PIRSF021435">
    <property type="entry name" value="SpoIIIAB"/>
    <property type="match status" value="1"/>
</dbReference>
<dbReference type="InterPro" id="IPR014198">
    <property type="entry name" value="Spore_III_AB"/>
</dbReference>
<gene>
    <name evidence="2" type="ORF">CCE28_00555</name>
</gene>
<dbReference type="Proteomes" id="UP000216024">
    <property type="component" value="Unassembled WGS sequence"/>
</dbReference>
<dbReference type="RefSeq" id="WP_095129906.1">
    <property type="nucleotide sequence ID" value="NZ_NIBG01000001.1"/>
</dbReference>
<dbReference type="EMBL" id="NIBG01000001">
    <property type="protein sequence ID" value="PAB60957.1"/>
    <property type="molecule type" value="Genomic_DNA"/>
</dbReference>
<dbReference type="PROSITE" id="PS51257">
    <property type="entry name" value="PROKAR_LIPOPROTEIN"/>
    <property type="match status" value="1"/>
</dbReference>
<keyword evidence="1" id="KW-0472">Membrane</keyword>
<proteinExistence type="predicted"/>
<evidence type="ECO:0000313" key="2">
    <source>
        <dbReference type="EMBL" id="PAB60957.1"/>
    </source>
</evidence>
<evidence type="ECO:0008006" key="4">
    <source>
        <dbReference type="Google" id="ProtNLM"/>
    </source>
</evidence>
<reference evidence="2 3" key="1">
    <citation type="submission" date="2017-06" db="EMBL/GenBank/DDBJ databases">
        <title>Draft genome sequence of anaerobic fermentative bacterium Anaeromicrobium sediminis DY2726D isolated from West Pacific Ocean sediments.</title>
        <authorList>
            <person name="Zeng X."/>
        </authorList>
    </citation>
    <scope>NUCLEOTIDE SEQUENCE [LARGE SCALE GENOMIC DNA]</scope>
    <source>
        <strain evidence="2 3">DY2726D</strain>
    </source>
</reference>
<protein>
    <recommendedName>
        <fullName evidence="4">Stage III sporulation protein AB</fullName>
    </recommendedName>
</protein>
<sequence>MLIKLVLSTLIIGACTFIGYMYSYSYTQRFKELKALYSSIQQLETEIMFTSSRLVDALHRAGEYSKDSIGRVFIEISNLLSTKRGYTVEEAFKITIDKEANNLFVLKDDIDIVYNLFLNLGYMDKEHQQSFFKSSYVELEQQKREAYELAKRYGNMYRKIGALIGIAIVVIFI</sequence>